<dbReference type="Pfam" id="PF04296">
    <property type="entry name" value="YlxR"/>
    <property type="match status" value="1"/>
</dbReference>
<organism evidence="2 4">
    <name type="scientific">Candidatus Infernicultor aquiphilus</name>
    <dbReference type="NCBI Taxonomy" id="1805029"/>
    <lineage>
        <taxon>Bacteria</taxon>
        <taxon>Pseudomonadati</taxon>
        <taxon>Atribacterota</taxon>
        <taxon>Candidatus Phoenicimicrobiia</taxon>
        <taxon>Candidatus Pheonicimicrobiales</taxon>
        <taxon>Candidatus Phoenicimicrobiaceae</taxon>
        <taxon>Candidatus Infernicultor</taxon>
    </lineage>
</organism>
<dbReference type="SUPFAM" id="SSF64376">
    <property type="entry name" value="YlxR-like"/>
    <property type="match status" value="1"/>
</dbReference>
<dbReference type="InterPro" id="IPR037465">
    <property type="entry name" value="YlxR"/>
</dbReference>
<evidence type="ECO:0000259" key="1">
    <source>
        <dbReference type="Pfam" id="PF04296"/>
    </source>
</evidence>
<dbReference type="STRING" id="1805029.AUK42_00305"/>
<reference evidence="5" key="3">
    <citation type="submission" date="2017-09" db="EMBL/GenBank/DDBJ databases">
        <title>Depth-based differentiation of microbial function through sediment-hosted aquifers and enrichment of novel symbionts in the deep terrestrial subsurface.</title>
        <authorList>
            <person name="Probst A.J."/>
            <person name="Ladd B."/>
            <person name="Jarett J.K."/>
            <person name="Geller-Mcgrath D.E."/>
            <person name="Sieber C.M."/>
            <person name="Emerson J.B."/>
            <person name="Anantharaman K."/>
            <person name="Thomas B.C."/>
            <person name="Malmstrom R."/>
            <person name="Stieglmeier M."/>
            <person name="Klingl A."/>
            <person name="Woyke T."/>
            <person name="Ryan C.M."/>
            <person name="Banfield J.F."/>
        </authorList>
    </citation>
    <scope>NUCLEOTIDE SEQUENCE [LARGE SCALE GENOMIC DNA]</scope>
</reference>
<proteinExistence type="predicted"/>
<sequence length="93" mass="10845">MVNNIKIPVRTCIGCKNKKPKKEMIRIIRTPQGNIEVDETGKKSGRGTYLCYNVECLNIAIRKKILNKSLKQDIPLPILDELRRLFKKYILKF</sequence>
<evidence type="ECO:0000313" key="3">
    <source>
        <dbReference type="EMBL" id="PIX33657.1"/>
    </source>
</evidence>
<evidence type="ECO:0000313" key="5">
    <source>
        <dbReference type="Proteomes" id="UP000231493"/>
    </source>
</evidence>
<dbReference type="Gene3D" id="3.30.1230.10">
    <property type="entry name" value="YlxR-like"/>
    <property type="match status" value="1"/>
</dbReference>
<dbReference type="EMBL" id="MNYY01000006">
    <property type="protein sequence ID" value="OIP75014.1"/>
    <property type="molecule type" value="Genomic_DNA"/>
</dbReference>
<dbReference type="Proteomes" id="UP000231493">
    <property type="component" value="Unassembled WGS sequence"/>
</dbReference>
<accession>A0A2M7K690</accession>
<dbReference type="AlphaFoldDB" id="A0A1J5H4L4"/>
<dbReference type="InterPro" id="IPR007393">
    <property type="entry name" value="YlxR_dom"/>
</dbReference>
<keyword evidence="2" id="KW-0238">DNA-binding</keyword>
<dbReference type="CDD" id="cd00279">
    <property type="entry name" value="YlxR"/>
    <property type="match status" value="1"/>
</dbReference>
<protein>
    <submittedName>
        <fullName evidence="2">DNA-binding protein</fullName>
    </submittedName>
    <submittedName>
        <fullName evidence="3">DUF448 domain-containing protein</fullName>
    </submittedName>
</protein>
<evidence type="ECO:0000313" key="2">
    <source>
        <dbReference type="EMBL" id="OIP75014.1"/>
    </source>
</evidence>
<evidence type="ECO:0000313" key="4">
    <source>
        <dbReference type="Proteomes" id="UP000182763"/>
    </source>
</evidence>
<dbReference type="PANTHER" id="PTHR34215">
    <property type="entry name" value="BLL0784 PROTEIN"/>
    <property type="match status" value="1"/>
</dbReference>
<reference evidence="3" key="2">
    <citation type="submission" date="2017-09" db="EMBL/GenBank/DDBJ databases">
        <title>Depth-based differentiation of microbial function through sediment-hosted aquifers and enrichment of novel symbionts in the deep terrestrial subsurface.</title>
        <authorList>
            <person name="Probst A.J."/>
            <person name="Ladd B."/>
            <person name="Jarett J.K."/>
            <person name="Geller-Mcgrath D.E."/>
            <person name="Sieber C.M.K."/>
            <person name="Emerson J.B."/>
            <person name="Anantharaman K."/>
            <person name="Thomas B.C."/>
            <person name="Malmstrom R."/>
            <person name="Stieglmeier M."/>
            <person name="Klingl A."/>
            <person name="Woyke T."/>
            <person name="Ryan C.M."/>
            <person name="Banfield J.F."/>
        </authorList>
    </citation>
    <scope>NUCLEOTIDE SEQUENCE</scope>
    <source>
        <strain evidence="3">CG_4_8_14_3_um_filter_34_18</strain>
    </source>
</reference>
<name>A0A1J5H4L4_9BACT</name>
<comment type="caution">
    <text evidence="2">The sequence shown here is derived from an EMBL/GenBank/DDBJ whole genome shotgun (WGS) entry which is preliminary data.</text>
</comment>
<dbReference type="Proteomes" id="UP000182763">
    <property type="component" value="Unassembled WGS sequence"/>
</dbReference>
<dbReference type="EMBL" id="PFIP01000138">
    <property type="protein sequence ID" value="PIX33657.1"/>
    <property type="molecule type" value="Genomic_DNA"/>
</dbReference>
<reference evidence="2 4" key="1">
    <citation type="journal article" date="2016" name="Environ. Microbiol.">
        <title>Genomic resolution of a cold subsurface aquifer community provides metabolic insights for novel microbes adapted to high CO concentrations.</title>
        <authorList>
            <person name="Probst A.J."/>
            <person name="Castelle C.J."/>
            <person name="Singh A."/>
            <person name="Brown C.T."/>
            <person name="Anantharaman K."/>
            <person name="Sharon I."/>
            <person name="Hug L.A."/>
            <person name="Burstein D."/>
            <person name="Emerson J.B."/>
            <person name="Thomas B.C."/>
            <person name="Banfield J.F."/>
        </authorList>
    </citation>
    <scope>NUCLEOTIDE SEQUENCE [LARGE SCALE GENOMIC DNA]</scope>
    <source>
        <strain evidence="2">CG2_30_33_13</strain>
    </source>
</reference>
<accession>A0A1J5H4L4</accession>
<feature type="domain" description="YlxR" evidence="1">
    <location>
        <begin position="10"/>
        <end position="83"/>
    </location>
</feature>
<dbReference type="InterPro" id="IPR035931">
    <property type="entry name" value="YlxR-like_sf"/>
</dbReference>
<gene>
    <name evidence="2" type="ORF">AUK42_00305</name>
    <name evidence="3" type="ORF">COZ58_06820</name>
</gene>
<dbReference type="NCBIfam" id="NF047356">
    <property type="entry name" value="RNA_bind_RnpM"/>
    <property type="match status" value="1"/>
</dbReference>
<dbReference type="GO" id="GO:0003677">
    <property type="term" value="F:DNA binding"/>
    <property type="evidence" value="ECO:0007669"/>
    <property type="project" value="UniProtKB-KW"/>
</dbReference>
<dbReference type="PANTHER" id="PTHR34215:SF1">
    <property type="entry name" value="YLXR DOMAIN-CONTAINING PROTEIN"/>
    <property type="match status" value="1"/>
</dbReference>